<dbReference type="RefSeq" id="WP_344464536.1">
    <property type="nucleotide sequence ID" value="NZ_BAAANT010000013.1"/>
</dbReference>
<evidence type="ECO:0008006" key="3">
    <source>
        <dbReference type="Google" id="ProtNLM"/>
    </source>
</evidence>
<gene>
    <name evidence="1" type="ORF">GCM10009760_27670</name>
</gene>
<proteinExistence type="predicted"/>
<evidence type="ECO:0000313" key="2">
    <source>
        <dbReference type="Proteomes" id="UP001422759"/>
    </source>
</evidence>
<sequence length="344" mass="36486">MTKKYLPRFPEELDRARAAVLSLARAEGVTAAYIGGALAAGLGTPMSDVDVYFVVADGVPSAARQIFVDGRRYDIAYQSAGSLRALVDRISDYRAERDDLGILTEVGRKSLDPLVRFLLGETVVDDGTIKALEDRARESISEIARTMVGVMSFEVHNALEDAHGFHAVGDLQAASWAVRSASLSAAEALLASRGDLYLGHKWVWARWARTFGSPIPLPSPEAAPADPVAFGESLAVCQDLLIQAITGGVYPLRHSVAPGALSRAPMACAVPLRDSVLVYVGVGDAAEISREGLLLLGLAHGRTRAETVALTVDQLRSGGAEVTDGEVASYLDDFVEAGLLTVKA</sequence>
<protein>
    <recommendedName>
        <fullName evidence="3">Nucleotidyltransferase-like protein</fullName>
    </recommendedName>
</protein>
<comment type="caution">
    <text evidence="1">The sequence shown here is derived from an EMBL/GenBank/DDBJ whole genome shotgun (WGS) entry which is preliminary data.</text>
</comment>
<reference evidence="1 2" key="1">
    <citation type="journal article" date="2019" name="Int. J. Syst. Evol. Microbiol.">
        <title>The Global Catalogue of Microorganisms (GCM) 10K type strain sequencing project: providing services to taxonomists for standard genome sequencing and annotation.</title>
        <authorList>
            <consortium name="The Broad Institute Genomics Platform"/>
            <consortium name="The Broad Institute Genome Sequencing Center for Infectious Disease"/>
            <person name="Wu L."/>
            <person name="Ma J."/>
        </authorList>
    </citation>
    <scope>NUCLEOTIDE SEQUENCE [LARGE SCALE GENOMIC DNA]</scope>
    <source>
        <strain evidence="1 2">JCM 14560</strain>
    </source>
</reference>
<accession>A0ABN2ZI14</accession>
<name>A0ABN2ZI14_9ACTN</name>
<evidence type="ECO:0000313" key="1">
    <source>
        <dbReference type="EMBL" id="GAA2142496.1"/>
    </source>
</evidence>
<dbReference type="Proteomes" id="UP001422759">
    <property type="component" value="Unassembled WGS sequence"/>
</dbReference>
<keyword evidence="2" id="KW-1185">Reference proteome</keyword>
<organism evidence="1 2">
    <name type="scientific">Kitasatospora kazusensis</name>
    <dbReference type="NCBI Taxonomy" id="407974"/>
    <lineage>
        <taxon>Bacteria</taxon>
        <taxon>Bacillati</taxon>
        <taxon>Actinomycetota</taxon>
        <taxon>Actinomycetes</taxon>
        <taxon>Kitasatosporales</taxon>
        <taxon>Streptomycetaceae</taxon>
        <taxon>Kitasatospora</taxon>
    </lineage>
</organism>
<dbReference type="EMBL" id="BAAANT010000013">
    <property type="protein sequence ID" value="GAA2142496.1"/>
    <property type="molecule type" value="Genomic_DNA"/>
</dbReference>